<dbReference type="OrthoDB" id="2745134at2759"/>
<name>A0A2G8RRI5_9APHY</name>
<evidence type="ECO:0000313" key="4">
    <source>
        <dbReference type="Proteomes" id="UP000230002"/>
    </source>
</evidence>
<keyword evidence="1" id="KW-0812">Transmembrane</keyword>
<evidence type="ECO:0000313" key="3">
    <source>
        <dbReference type="EMBL" id="PIL24117.1"/>
    </source>
</evidence>
<dbReference type="EMBL" id="AYKW01000067">
    <property type="protein sequence ID" value="PIL24117.1"/>
    <property type="molecule type" value="Genomic_DNA"/>
</dbReference>
<feature type="transmembrane region" description="Helical" evidence="1">
    <location>
        <begin position="18"/>
        <end position="36"/>
    </location>
</feature>
<dbReference type="AlphaFoldDB" id="A0A2G8RRI5"/>
<dbReference type="Proteomes" id="UP000230002">
    <property type="component" value="Unassembled WGS sequence"/>
</dbReference>
<dbReference type="InterPro" id="IPR045340">
    <property type="entry name" value="DUF6533"/>
</dbReference>
<keyword evidence="4" id="KW-1185">Reference proteome</keyword>
<dbReference type="Pfam" id="PF20151">
    <property type="entry name" value="DUF6533"/>
    <property type="match status" value="1"/>
</dbReference>
<keyword evidence="1" id="KW-0472">Membrane</keyword>
<dbReference type="STRING" id="1077348.A0A2G8RRI5"/>
<reference evidence="3 4" key="1">
    <citation type="journal article" date="2015" name="Sci. Rep.">
        <title>Chromosome-level genome map provides insights into diverse defense mechanisms in the medicinal fungus Ganoderma sinense.</title>
        <authorList>
            <person name="Zhu Y."/>
            <person name="Xu J."/>
            <person name="Sun C."/>
            <person name="Zhou S."/>
            <person name="Xu H."/>
            <person name="Nelson D.R."/>
            <person name="Qian J."/>
            <person name="Song J."/>
            <person name="Luo H."/>
            <person name="Xiang L."/>
            <person name="Li Y."/>
            <person name="Xu Z."/>
            <person name="Ji A."/>
            <person name="Wang L."/>
            <person name="Lu S."/>
            <person name="Hayward A."/>
            <person name="Sun W."/>
            <person name="Li X."/>
            <person name="Schwartz D.C."/>
            <person name="Wang Y."/>
            <person name="Chen S."/>
        </authorList>
    </citation>
    <scope>NUCLEOTIDE SEQUENCE [LARGE SCALE GENOMIC DNA]</scope>
    <source>
        <strain evidence="3 4">ZZ0214-1</strain>
    </source>
</reference>
<evidence type="ECO:0000256" key="1">
    <source>
        <dbReference type="SAM" id="Phobius"/>
    </source>
</evidence>
<feature type="transmembrane region" description="Helical" evidence="1">
    <location>
        <begin position="117"/>
        <end position="137"/>
    </location>
</feature>
<gene>
    <name evidence="3" type="ORF">GSI_13869</name>
</gene>
<comment type="caution">
    <text evidence="3">The sequence shown here is derived from an EMBL/GenBank/DDBJ whole genome shotgun (WGS) entry which is preliminary data.</text>
</comment>
<keyword evidence="1" id="KW-1133">Transmembrane helix</keyword>
<feature type="domain" description="DUF6533" evidence="2">
    <location>
        <begin position="18"/>
        <end position="64"/>
    </location>
</feature>
<proteinExistence type="predicted"/>
<protein>
    <recommendedName>
        <fullName evidence="2">DUF6533 domain-containing protein</fullName>
    </recommendedName>
</protein>
<feature type="transmembrane region" description="Helical" evidence="1">
    <location>
        <begin position="48"/>
        <end position="71"/>
    </location>
</feature>
<evidence type="ECO:0000259" key="2">
    <source>
        <dbReference type="Pfam" id="PF20151"/>
    </source>
</evidence>
<sequence length="213" mass="24003">MVDPLQVDWVLSFRENNYLSVAAFTVLYYDYALTFTDEVNYFWKSASLSVFSTLFVLNRYLGLIGTIPIIVEYFADIPETAAMIPKSHPENASGTTPDRDPPNQCDLSLTNAQAIRFSIGWGAMLWFDTTVFLLTLVRTLRTHNRLSGGILEVLLRDGTIYFGRVHYHRERILLILIRGDDSIMVVLNVSNIVTFLAIPVGSKKGMETTLVNG</sequence>
<accession>A0A2G8RRI5</accession>
<organism evidence="3 4">
    <name type="scientific">Ganoderma sinense ZZ0214-1</name>
    <dbReference type="NCBI Taxonomy" id="1077348"/>
    <lineage>
        <taxon>Eukaryota</taxon>
        <taxon>Fungi</taxon>
        <taxon>Dikarya</taxon>
        <taxon>Basidiomycota</taxon>
        <taxon>Agaricomycotina</taxon>
        <taxon>Agaricomycetes</taxon>
        <taxon>Polyporales</taxon>
        <taxon>Polyporaceae</taxon>
        <taxon>Ganoderma</taxon>
    </lineage>
</organism>